<evidence type="ECO:0000313" key="3">
    <source>
        <dbReference type="Proteomes" id="UP000476696"/>
    </source>
</evidence>
<dbReference type="Proteomes" id="UP000476696">
    <property type="component" value="Unassembled WGS sequence"/>
</dbReference>
<keyword evidence="1" id="KW-0732">Signal</keyword>
<evidence type="ECO:0000256" key="1">
    <source>
        <dbReference type="SAM" id="SignalP"/>
    </source>
</evidence>
<name>A0A6M2B7B7_9GAMM</name>
<proteinExistence type="predicted"/>
<organism evidence="2 3">
    <name type="scientific">Rahnella contaminans</name>
    <dbReference type="NCBI Taxonomy" id="2703882"/>
    <lineage>
        <taxon>Bacteria</taxon>
        <taxon>Pseudomonadati</taxon>
        <taxon>Pseudomonadota</taxon>
        <taxon>Gammaproteobacteria</taxon>
        <taxon>Enterobacterales</taxon>
        <taxon>Yersiniaceae</taxon>
        <taxon>Rahnella</taxon>
    </lineage>
</organism>
<dbReference type="RefSeq" id="WP_165060035.1">
    <property type="nucleotide sequence ID" value="NZ_JAADJS010000003.1"/>
</dbReference>
<accession>A0A6M2B7B7</accession>
<reference evidence="2 3" key="1">
    <citation type="submission" date="2020-03" db="EMBL/GenBank/DDBJ databases">
        <title>Rahnella aceri sp. nov., isoated from traditional Jeju Makgeolli.</title>
        <authorList>
            <person name="Kim I.S."/>
            <person name="Jeon D."/>
        </authorList>
    </citation>
    <scope>NUCLEOTIDE SEQUENCE [LARGE SCALE GENOMIC DNA]</scope>
    <source>
        <strain evidence="2 3">Lac-M11</strain>
    </source>
</reference>
<gene>
    <name evidence="2" type="ORF">GW579_15755</name>
</gene>
<sequence length="268" mass="29177">MKNMTYGIYLRNPLISAARAISTSALLPLLMLSSLLTFSQVAAADTQVKTGVHEQTEVAGDPAARHLAYSTVFNDAVANDLNGNPQAARQGYDLLLGTEFAGQVATPSAINLAVLNRFDESKTAFRHLADGKNTQEAQYASLWQLWLTARTWTGSSAALQKQLTKDTAKYHFTYPRYQAIARLYAGKGSPDAIFSAVKSMPETSPLAKGDAVTEATFFTGGYLQYVAHNNNAAQKLYEREKNALNRTSLEKPLIDKATATLLATNHKL</sequence>
<evidence type="ECO:0000313" key="2">
    <source>
        <dbReference type="EMBL" id="NGX88533.1"/>
    </source>
</evidence>
<protein>
    <submittedName>
        <fullName evidence="2">Uncharacterized protein</fullName>
    </submittedName>
</protein>
<feature type="chain" id="PRO_5026861665" evidence="1">
    <location>
        <begin position="44"/>
        <end position="268"/>
    </location>
</feature>
<comment type="caution">
    <text evidence="2">The sequence shown here is derived from an EMBL/GenBank/DDBJ whole genome shotgun (WGS) entry which is preliminary data.</text>
</comment>
<dbReference type="EMBL" id="JAADJS010000003">
    <property type="protein sequence ID" value="NGX88533.1"/>
    <property type="molecule type" value="Genomic_DNA"/>
</dbReference>
<keyword evidence="3" id="KW-1185">Reference proteome</keyword>
<feature type="signal peptide" evidence="1">
    <location>
        <begin position="1"/>
        <end position="43"/>
    </location>
</feature>
<dbReference type="AlphaFoldDB" id="A0A6M2B7B7"/>